<evidence type="ECO:0000313" key="1">
    <source>
        <dbReference type="EMBL" id="KAF9764780.1"/>
    </source>
</evidence>
<dbReference type="AlphaFoldDB" id="A0A9P6H0L5"/>
<gene>
    <name evidence="1" type="ORF">NGRA_0293</name>
</gene>
<organism evidence="1 2">
    <name type="scientific">Nosema granulosis</name>
    <dbReference type="NCBI Taxonomy" id="83296"/>
    <lineage>
        <taxon>Eukaryota</taxon>
        <taxon>Fungi</taxon>
        <taxon>Fungi incertae sedis</taxon>
        <taxon>Microsporidia</taxon>
        <taxon>Nosematidae</taxon>
        <taxon>Nosema</taxon>
    </lineage>
</organism>
<comment type="caution">
    <text evidence="1">The sequence shown here is derived from an EMBL/GenBank/DDBJ whole genome shotgun (WGS) entry which is preliminary data.</text>
</comment>
<dbReference type="EMBL" id="SBJO01000009">
    <property type="protein sequence ID" value="KAF9764780.1"/>
    <property type="molecule type" value="Genomic_DNA"/>
</dbReference>
<keyword evidence="2" id="KW-1185">Reference proteome</keyword>
<name>A0A9P6H0L5_9MICR</name>
<dbReference type="Proteomes" id="UP000740883">
    <property type="component" value="Unassembled WGS sequence"/>
</dbReference>
<reference evidence="1 2" key="1">
    <citation type="journal article" date="2020" name="Genome Biol. Evol.">
        <title>Comparative genomics of strictly vertically transmitted, feminizing microsporidia endosymbionts of amphipod crustaceans.</title>
        <authorList>
            <person name="Cormier A."/>
            <person name="Chebbi M.A."/>
            <person name="Giraud I."/>
            <person name="Wattier R."/>
            <person name="Teixeira M."/>
            <person name="Gilbert C."/>
            <person name="Rigaud T."/>
            <person name="Cordaux R."/>
        </authorList>
    </citation>
    <scope>NUCLEOTIDE SEQUENCE [LARGE SCALE GENOMIC DNA]</scope>
    <source>
        <strain evidence="1 2">Ou3-Ou53</strain>
    </source>
</reference>
<accession>A0A9P6H0L5</accession>
<evidence type="ECO:0000313" key="2">
    <source>
        <dbReference type="Proteomes" id="UP000740883"/>
    </source>
</evidence>
<sequence>MNALSTWFNDKNKDGTVGSKPYTTNIHTYRRTISDSNVATNSNTNLDSDTSTNSYSKLTSEFDTHLDFDSDNNSIEDLSFTFSEENPCILKTDSKPASYKHLSELISDKDFDIKINKECVQLYKVLLLEDYFNNFSISFTSHNTDAFQRKIDKFFVSFKCLILQLVMYKEQNPEDTILDEDKYSTILSLFKICVLENSIHTFLQDGHFVKKDNFSLSDQKAIDTLNRIFNPCEFIPKNEKKVSELINLLPKPKKIESFGLKEKITVKRRTKSKQYSAISYILYNLI</sequence>
<proteinExistence type="predicted"/>
<protein>
    <submittedName>
        <fullName evidence="1">Uncharacterized protein</fullName>
    </submittedName>
</protein>